<feature type="compositionally biased region" description="Basic and acidic residues" evidence="1">
    <location>
        <begin position="142"/>
        <end position="181"/>
    </location>
</feature>
<keyword evidence="3" id="KW-1185">Reference proteome</keyword>
<feature type="region of interest" description="Disordered" evidence="1">
    <location>
        <begin position="138"/>
        <end position="181"/>
    </location>
</feature>
<dbReference type="RefSeq" id="WP_091397044.1">
    <property type="nucleotide sequence ID" value="NZ_FNQY01000009.1"/>
</dbReference>
<sequence>MKESFLPKQETLLTELRNWKNTESLCGNVYNDEAVKSRRFQKLKMQTYQVLYGKYKGTSLSSDEKALHQMLRHQYKQIELKLYPNALARVGMRAWNAARRKVEGLVNGGAKPENRELFNAAGLTSVISANGAVNVAEPSVAKSKEQQMENSSRPERWVNDLGRKSKGQEKSQKMEIHRGGR</sequence>
<evidence type="ECO:0000313" key="3">
    <source>
        <dbReference type="Proteomes" id="UP000199041"/>
    </source>
</evidence>
<dbReference type="Proteomes" id="UP000199041">
    <property type="component" value="Unassembled WGS sequence"/>
</dbReference>
<protein>
    <submittedName>
        <fullName evidence="2">Uncharacterized protein</fullName>
    </submittedName>
</protein>
<proteinExistence type="predicted"/>
<accession>A0A1H3YUA2</accession>
<dbReference type="EMBL" id="FNQY01000009">
    <property type="protein sequence ID" value="SEA15133.1"/>
    <property type="molecule type" value="Genomic_DNA"/>
</dbReference>
<organism evidence="2 3">
    <name type="scientific">Arachidicoccus rhizosphaerae</name>
    <dbReference type="NCBI Taxonomy" id="551991"/>
    <lineage>
        <taxon>Bacteria</taxon>
        <taxon>Pseudomonadati</taxon>
        <taxon>Bacteroidota</taxon>
        <taxon>Chitinophagia</taxon>
        <taxon>Chitinophagales</taxon>
        <taxon>Chitinophagaceae</taxon>
        <taxon>Arachidicoccus</taxon>
    </lineage>
</organism>
<evidence type="ECO:0000313" key="2">
    <source>
        <dbReference type="EMBL" id="SEA15133.1"/>
    </source>
</evidence>
<name>A0A1H3YUA2_9BACT</name>
<reference evidence="2 3" key="1">
    <citation type="submission" date="2016-10" db="EMBL/GenBank/DDBJ databases">
        <authorList>
            <person name="de Groot N.N."/>
        </authorList>
    </citation>
    <scope>NUCLEOTIDE SEQUENCE [LARGE SCALE GENOMIC DNA]</scope>
    <source>
        <strain evidence="2 3">Vu-144</strain>
    </source>
</reference>
<dbReference type="STRING" id="551991.SAMN05192529_10959"/>
<gene>
    <name evidence="2" type="ORF">SAMN05192529_10959</name>
</gene>
<dbReference type="AlphaFoldDB" id="A0A1H3YUA2"/>
<evidence type="ECO:0000256" key="1">
    <source>
        <dbReference type="SAM" id="MobiDB-lite"/>
    </source>
</evidence>